<feature type="compositionally biased region" description="Polar residues" evidence="1">
    <location>
        <begin position="565"/>
        <end position="581"/>
    </location>
</feature>
<feature type="region of interest" description="Disordered" evidence="1">
    <location>
        <begin position="1"/>
        <end position="46"/>
    </location>
</feature>
<feature type="compositionally biased region" description="Low complexity" evidence="1">
    <location>
        <begin position="582"/>
        <end position="614"/>
    </location>
</feature>
<dbReference type="GO" id="GO:0007015">
    <property type="term" value="P:actin filament organization"/>
    <property type="evidence" value="ECO:0007669"/>
    <property type="project" value="TreeGrafter"/>
</dbReference>
<feature type="compositionally biased region" description="Gly residues" evidence="1">
    <location>
        <begin position="75"/>
        <end position="84"/>
    </location>
</feature>
<feature type="compositionally biased region" description="Polar residues" evidence="1">
    <location>
        <begin position="13"/>
        <end position="29"/>
    </location>
</feature>
<reference evidence="2" key="2">
    <citation type="submission" date="2014-03" db="EMBL/GenBank/DDBJ databases">
        <authorList>
            <person name="Genoscope - CEA"/>
        </authorList>
    </citation>
    <scope>NUCLEOTIDE SEQUENCE</scope>
</reference>
<feature type="region of interest" description="Disordered" evidence="1">
    <location>
        <begin position="361"/>
        <end position="686"/>
    </location>
</feature>
<evidence type="ECO:0000313" key="3">
    <source>
        <dbReference type="Proteomes" id="UP000193380"/>
    </source>
</evidence>
<feature type="compositionally biased region" description="Polar residues" evidence="1">
    <location>
        <begin position="664"/>
        <end position="678"/>
    </location>
</feature>
<dbReference type="Proteomes" id="UP000193380">
    <property type="component" value="Unassembled WGS sequence"/>
</dbReference>
<feature type="region of interest" description="Disordered" evidence="1">
    <location>
        <begin position="64"/>
        <end position="88"/>
    </location>
</feature>
<feature type="compositionally biased region" description="Basic and acidic residues" evidence="1">
    <location>
        <begin position="554"/>
        <end position="564"/>
    </location>
</feature>
<dbReference type="GO" id="GO:0016324">
    <property type="term" value="C:apical plasma membrane"/>
    <property type="evidence" value="ECO:0007669"/>
    <property type="project" value="TreeGrafter"/>
</dbReference>
<dbReference type="PANTHER" id="PTHR15012:SF33">
    <property type="entry name" value="PROTEIN SHROOM3"/>
    <property type="match status" value="1"/>
</dbReference>
<gene>
    <name evidence="2" type="ORF">GSONMT00035965001</name>
</gene>
<feature type="compositionally biased region" description="Polar residues" evidence="1">
    <location>
        <begin position="308"/>
        <end position="317"/>
    </location>
</feature>
<feature type="compositionally biased region" description="Polar residues" evidence="1">
    <location>
        <begin position="410"/>
        <end position="419"/>
    </location>
</feature>
<feature type="compositionally biased region" description="Polar residues" evidence="1">
    <location>
        <begin position="361"/>
        <end position="371"/>
    </location>
</feature>
<dbReference type="GO" id="GO:0030864">
    <property type="term" value="C:cortical actin cytoskeleton"/>
    <property type="evidence" value="ECO:0007669"/>
    <property type="project" value="TreeGrafter"/>
</dbReference>
<dbReference type="PaxDb" id="8022-A0A060ZBN7"/>
<feature type="compositionally biased region" description="Polar residues" evidence="1">
    <location>
        <begin position="490"/>
        <end position="524"/>
    </location>
</feature>
<dbReference type="GO" id="GO:0005912">
    <property type="term" value="C:adherens junction"/>
    <property type="evidence" value="ECO:0007669"/>
    <property type="project" value="TreeGrafter"/>
</dbReference>
<evidence type="ECO:0008006" key="4">
    <source>
        <dbReference type="Google" id="ProtNLM"/>
    </source>
</evidence>
<feature type="compositionally biased region" description="Low complexity" evidence="1">
    <location>
        <begin position="535"/>
        <end position="550"/>
    </location>
</feature>
<dbReference type="EMBL" id="FR939429">
    <property type="protein sequence ID" value="CDQ98685.1"/>
    <property type="molecule type" value="Genomic_DNA"/>
</dbReference>
<feature type="region of interest" description="Disordered" evidence="1">
    <location>
        <begin position="139"/>
        <end position="327"/>
    </location>
</feature>
<dbReference type="GO" id="GO:0043296">
    <property type="term" value="C:apical junction complex"/>
    <property type="evidence" value="ECO:0007669"/>
    <property type="project" value="TreeGrafter"/>
</dbReference>
<accession>A0A060ZBN7</accession>
<reference evidence="2" key="1">
    <citation type="journal article" date="2014" name="Nat. Commun.">
        <title>The rainbow trout genome provides novel insights into evolution after whole-genome duplication in vertebrates.</title>
        <authorList>
            <person name="Berthelot C."/>
            <person name="Brunet F."/>
            <person name="Chalopin D."/>
            <person name="Juanchich A."/>
            <person name="Bernard M."/>
            <person name="Noel B."/>
            <person name="Bento P."/>
            <person name="Da Silva C."/>
            <person name="Labadie K."/>
            <person name="Alberti A."/>
            <person name="Aury J.M."/>
            <person name="Louis A."/>
            <person name="Dehais P."/>
            <person name="Bardou P."/>
            <person name="Montfort J."/>
            <person name="Klopp C."/>
            <person name="Cabau C."/>
            <person name="Gaspin C."/>
            <person name="Thorgaard G.H."/>
            <person name="Boussaha M."/>
            <person name="Quillet E."/>
            <person name="Guyomard R."/>
            <person name="Galiana D."/>
            <person name="Bobe J."/>
            <person name="Volff J.N."/>
            <person name="Genet C."/>
            <person name="Wincker P."/>
            <person name="Jaillon O."/>
            <person name="Roest Crollius H."/>
            <person name="Guiguen Y."/>
        </authorList>
    </citation>
    <scope>NUCLEOTIDE SEQUENCE [LARGE SCALE GENOMIC DNA]</scope>
</reference>
<feature type="compositionally biased region" description="Polar residues" evidence="1">
    <location>
        <begin position="633"/>
        <end position="646"/>
    </location>
</feature>
<name>A0A060ZBN7_ONCMY</name>
<dbReference type="PANTHER" id="PTHR15012">
    <property type="entry name" value="APICAL PROTEIN/SHROOM-RELATED"/>
    <property type="match status" value="1"/>
</dbReference>
<evidence type="ECO:0000256" key="1">
    <source>
        <dbReference type="SAM" id="MobiDB-lite"/>
    </source>
</evidence>
<feature type="compositionally biased region" description="Low complexity" evidence="1">
    <location>
        <begin position="223"/>
        <end position="245"/>
    </location>
</feature>
<organism evidence="2 3">
    <name type="scientific">Oncorhynchus mykiss</name>
    <name type="common">Rainbow trout</name>
    <name type="synonym">Salmo gairdneri</name>
    <dbReference type="NCBI Taxonomy" id="8022"/>
    <lineage>
        <taxon>Eukaryota</taxon>
        <taxon>Metazoa</taxon>
        <taxon>Chordata</taxon>
        <taxon>Craniata</taxon>
        <taxon>Vertebrata</taxon>
        <taxon>Euteleostomi</taxon>
        <taxon>Actinopterygii</taxon>
        <taxon>Neopterygii</taxon>
        <taxon>Teleostei</taxon>
        <taxon>Protacanthopterygii</taxon>
        <taxon>Salmoniformes</taxon>
        <taxon>Salmonidae</taxon>
        <taxon>Salmoninae</taxon>
        <taxon>Oncorhynchus</taxon>
    </lineage>
</organism>
<protein>
    <recommendedName>
        <fullName evidence="4">ASD1 domain-containing protein</fullName>
    </recommendedName>
</protein>
<dbReference type="AlphaFoldDB" id="A0A060ZBN7"/>
<proteinExistence type="predicted"/>
<feature type="compositionally biased region" description="Basic and acidic residues" evidence="1">
    <location>
        <begin position="621"/>
        <end position="630"/>
    </location>
</feature>
<evidence type="ECO:0000313" key="2">
    <source>
        <dbReference type="EMBL" id="CDQ98685.1"/>
    </source>
</evidence>
<dbReference type="STRING" id="8022.A0A060ZBN7"/>
<sequence length="686" mass="73603">MESLGEHHGHPAYSSSCHQLSASKSSNSMDHLHSKRDSAYSSFSTSSSIPEYLAAAPTFGKERSYSMETVPQRGGISGGGGAGAEGMQQADIRYVRTVYDPQQGGAQEHEVSSASAALLRSHETGRAGSCSVGGAACYRATSSSSNSSGGSSGGGNHGNNPNRHSVGPIWGQSASRSSYESLKGAPAPPMRSDSYAAIRNHERPNSWSSLDQARSLRALHKGSTSSWYHSSGSVASGSVKGSYGAEGQLHTVIEKSPESSPTTKPKQGVGQGYPPPPEPQQTSTQSGCLMLPQGIYPVPPPEPHYAQMPTSSPNPSSMYPALARESSLSRQRELQGLRLGVSVDTGMAVVVENGCQSNPSISSYVTSSGQPQHPDFAHPTQPADRVGGKSGYEETQTKLGLYRSHLKGEGQTSIGQSIGQERRDPYTPVQPRGERLPRYSQGSESCPEHHRQGQVREEGQVRRTEPRPHATHPVAGTTMPSKIAQGHVPQGSNNSSTPAQVSDQRVEQRTQGPDQQHTLTQLQNVLADVQRCDSPESSANSQSSHQRSLSVLEKVNRFEGREQSHGQGKQRSKSTSANHTNPRPSSSRPTQPQSQPQTSSPSSTCRTLSSSSSSHHWKTTVAHEGHHYAEQQRPGSCDQTQPQSSRYPHHHHPNPQDPHPGSALQRSRSTFQLGSQEGQEGHDRDR</sequence>
<dbReference type="InterPro" id="IPR027685">
    <property type="entry name" value="Shroom_fam"/>
</dbReference>
<dbReference type="GO" id="GO:0051015">
    <property type="term" value="F:actin filament binding"/>
    <property type="evidence" value="ECO:0007669"/>
    <property type="project" value="InterPro"/>
</dbReference>
<feature type="compositionally biased region" description="Basic and acidic residues" evidence="1">
    <location>
        <begin position="446"/>
        <end position="468"/>
    </location>
</feature>